<gene>
    <name evidence="1" type="ORF">NQZ67_25580</name>
</gene>
<dbReference type="RefSeq" id="WP_257451579.1">
    <property type="nucleotide sequence ID" value="NZ_JANIPJ010000025.1"/>
</dbReference>
<dbReference type="AlphaFoldDB" id="A0A9X2SBQ1"/>
<reference evidence="1" key="1">
    <citation type="submission" date="2022-08" db="EMBL/GenBank/DDBJ databases">
        <title>The genomic sequence of strain Paenibacillus sp. SCIV0701.</title>
        <authorList>
            <person name="Zhao H."/>
        </authorList>
    </citation>
    <scope>NUCLEOTIDE SEQUENCE</scope>
    <source>
        <strain evidence="1">SCIV0701</strain>
    </source>
</reference>
<dbReference type="Pfam" id="PF11518">
    <property type="entry name" value="DUF3221"/>
    <property type="match status" value="1"/>
</dbReference>
<sequence>MRNRNAVIAIVGVSMLVGCSTDEQVAEGWDYKTGRVIAVNEDRVLVAESADVTDVDWESGEQTVDELLQAMNPDAIWLTAMEPSDLDGLKAGDEVQVVLDGEVKESYPAEAKAEKISLMKSAE</sequence>
<evidence type="ECO:0000313" key="1">
    <source>
        <dbReference type="EMBL" id="MCR2807260.1"/>
    </source>
</evidence>
<evidence type="ECO:0000313" key="2">
    <source>
        <dbReference type="Proteomes" id="UP001141950"/>
    </source>
</evidence>
<protein>
    <submittedName>
        <fullName evidence="1">YobA family protein</fullName>
    </submittedName>
</protein>
<name>A0A9X2SBQ1_9BACL</name>
<accession>A0A9X2SBQ1</accession>
<dbReference type="InterPro" id="IPR012340">
    <property type="entry name" value="NA-bd_OB-fold"/>
</dbReference>
<dbReference type="Proteomes" id="UP001141950">
    <property type="component" value="Unassembled WGS sequence"/>
</dbReference>
<organism evidence="1 2">
    <name type="scientific">Paenibacillus soyae</name>
    <dbReference type="NCBI Taxonomy" id="2969249"/>
    <lineage>
        <taxon>Bacteria</taxon>
        <taxon>Bacillati</taxon>
        <taxon>Bacillota</taxon>
        <taxon>Bacilli</taxon>
        <taxon>Bacillales</taxon>
        <taxon>Paenibacillaceae</taxon>
        <taxon>Paenibacillus</taxon>
    </lineage>
</organism>
<dbReference type="InterPro" id="IPR021598">
    <property type="entry name" value="DUF3221"/>
</dbReference>
<dbReference type="PROSITE" id="PS51257">
    <property type="entry name" value="PROKAR_LIPOPROTEIN"/>
    <property type="match status" value="1"/>
</dbReference>
<dbReference type="Gene3D" id="2.40.50.140">
    <property type="entry name" value="Nucleic acid-binding proteins"/>
    <property type="match status" value="1"/>
</dbReference>
<keyword evidence="2" id="KW-1185">Reference proteome</keyword>
<dbReference type="EMBL" id="JANIPJ010000025">
    <property type="protein sequence ID" value="MCR2807260.1"/>
    <property type="molecule type" value="Genomic_DNA"/>
</dbReference>
<proteinExistence type="predicted"/>
<comment type="caution">
    <text evidence="1">The sequence shown here is derived from an EMBL/GenBank/DDBJ whole genome shotgun (WGS) entry which is preliminary data.</text>
</comment>